<name>A0A6N2LTT7_SALVM</name>
<accession>A0A6N2LTT7</accession>
<evidence type="ECO:0000313" key="1">
    <source>
        <dbReference type="EMBL" id="VFU43852.1"/>
    </source>
</evidence>
<organism evidence="1">
    <name type="scientific">Salix viminalis</name>
    <name type="common">Common osier</name>
    <name type="synonym">Basket willow</name>
    <dbReference type="NCBI Taxonomy" id="40686"/>
    <lineage>
        <taxon>Eukaryota</taxon>
        <taxon>Viridiplantae</taxon>
        <taxon>Streptophyta</taxon>
        <taxon>Embryophyta</taxon>
        <taxon>Tracheophyta</taxon>
        <taxon>Spermatophyta</taxon>
        <taxon>Magnoliopsida</taxon>
        <taxon>eudicotyledons</taxon>
        <taxon>Gunneridae</taxon>
        <taxon>Pentapetalae</taxon>
        <taxon>rosids</taxon>
        <taxon>fabids</taxon>
        <taxon>Malpighiales</taxon>
        <taxon>Salicaceae</taxon>
        <taxon>Saliceae</taxon>
        <taxon>Salix</taxon>
    </lineage>
</organism>
<protein>
    <submittedName>
        <fullName evidence="1">Uncharacterized protein</fullName>
    </submittedName>
</protein>
<gene>
    <name evidence="1" type="ORF">SVIM_LOCUS267529</name>
</gene>
<reference evidence="1" key="1">
    <citation type="submission" date="2019-03" db="EMBL/GenBank/DDBJ databases">
        <authorList>
            <person name="Mank J."/>
            <person name="Almeida P."/>
        </authorList>
    </citation>
    <scope>NUCLEOTIDE SEQUENCE</scope>
    <source>
        <strain evidence="1">78183</strain>
    </source>
</reference>
<dbReference type="AlphaFoldDB" id="A0A6N2LTT7"/>
<sequence length="135" mass="15798">MQQENLGQQKLSEGFDPKNCRPETEFFSIKMRALIKNRGRFQKIFLLFQAKPAARTPHWHCMYYAHCTLLKTDLKKKKKELTKSARGIKTRFSPRRRENDLDLRIPNAQEKSSNVTDHTNLEVQQALLLTCTGIH</sequence>
<proteinExistence type="predicted"/>
<dbReference type="EMBL" id="CAADRP010001596">
    <property type="protein sequence ID" value="VFU43852.1"/>
    <property type="molecule type" value="Genomic_DNA"/>
</dbReference>